<evidence type="ECO:0000313" key="7">
    <source>
        <dbReference type="EMBL" id="NYS70599.1"/>
    </source>
</evidence>
<name>A0A853EMZ3_9ACTO</name>
<evidence type="ECO:0000313" key="8">
    <source>
        <dbReference type="Proteomes" id="UP000572528"/>
    </source>
</evidence>
<evidence type="ECO:0000256" key="1">
    <source>
        <dbReference type="ARBA" id="ARBA00002190"/>
    </source>
</evidence>
<sequence length="83" mass="9280">HFARNVTQHLGSAHSKPVNALISTIFAQTSPQAVTAQYKQVIDSLQSWLPAIAQMLIDAEPDLTAFTAMPREHWQKIWSNNPI</sequence>
<dbReference type="InterPro" id="IPR001207">
    <property type="entry name" value="Transposase_mutator"/>
</dbReference>
<comment type="function">
    <text evidence="1 6">Required for the transposition of the insertion element.</text>
</comment>
<evidence type="ECO:0000256" key="6">
    <source>
        <dbReference type="RuleBase" id="RU365089"/>
    </source>
</evidence>
<evidence type="ECO:0000256" key="2">
    <source>
        <dbReference type="ARBA" id="ARBA00010961"/>
    </source>
</evidence>
<protein>
    <recommendedName>
        <fullName evidence="6">Mutator family transposase</fullName>
    </recommendedName>
</protein>
<dbReference type="PANTHER" id="PTHR33217:SF7">
    <property type="entry name" value="TRANSPOSASE FOR INSERTION SEQUENCE ELEMENT IS1081"/>
    <property type="match status" value="1"/>
</dbReference>
<dbReference type="AlphaFoldDB" id="A0A853EMZ3"/>
<dbReference type="GO" id="GO:0006313">
    <property type="term" value="P:DNA transposition"/>
    <property type="evidence" value="ECO:0007669"/>
    <property type="project" value="UniProtKB-UniRule"/>
</dbReference>
<keyword evidence="4 6" id="KW-0238">DNA-binding</keyword>
<accession>A0A853EMZ3</accession>
<dbReference type="PANTHER" id="PTHR33217">
    <property type="entry name" value="TRANSPOSASE FOR INSERTION SEQUENCE ELEMENT IS1081"/>
    <property type="match status" value="1"/>
</dbReference>
<feature type="non-terminal residue" evidence="7">
    <location>
        <position position="83"/>
    </location>
</feature>
<evidence type="ECO:0000256" key="4">
    <source>
        <dbReference type="ARBA" id="ARBA00023125"/>
    </source>
</evidence>
<dbReference type="GO" id="GO:0003677">
    <property type="term" value="F:DNA binding"/>
    <property type="evidence" value="ECO:0007669"/>
    <property type="project" value="UniProtKB-UniRule"/>
</dbReference>
<proteinExistence type="inferred from homology"/>
<keyword evidence="6" id="KW-0814">Transposable element</keyword>
<evidence type="ECO:0000256" key="3">
    <source>
        <dbReference type="ARBA" id="ARBA00022578"/>
    </source>
</evidence>
<comment type="caution">
    <text evidence="7">The sequence shown here is derived from an EMBL/GenBank/DDBJ whole genome shotgun (WGS) entry which is preliminary data.</text>
</comment>
<dbReference type="GO" id="GO:0004803">
    <property type="term" value="F:transposase activity"/>
    <property type="evidence" value="ECO:0007669"/>
    <property type="project" value="UniProtKB-UniRule"/>
</dbReference>
<organism evidence="7 8">
    <name type="scientific">Actinomyces bowdenii</name>
    <dbReference type="NCBI Taxonomy" id="131109"/>
    <lineage>
        <taxon>Bacteria</taxon>
        <taxon>Bacillati</taxon>
        <taxon>Actinomycetota</taxon>
        <taxon>Actinomycetes</taxon>
        <taxon>Actinomycetales</taxon>
        <taxon>Actinomycetaceae</taxon>
        <taxon>Actinomyces</taxon>
    </lineage>
</organism>
<evidence type="ECO:0000256" key="5">
    <source>
        <dbReference type="ARBA" id="ARBA00023172"/>
    </source>
</evidence>
<dbReference type="Pfam" id="PF00872">
    <property type="entry name" value="Transposase_mut"/>
    <property type="match status" value="1"/>
</dbReference>
<gene>
    <name evidence="7" type="ORF">HZZ05_14010</name>
</gene>
<dbReference type="EMBL" id="JACBXV010000454">
    <property type="protein sequence ID" value="NYS70599.1"/>
    <property type="molecule type" value="Genomic_DNA"/>
</dbReference>
<keyword evidence="3 6" id="KW-0815">Transposition</keyword>
<comment type="similarity">
    <text evidence="2 6">Belongs to the transposase mutator family.</text>
</comment>
<reference evidence="7 8" key="1">
    <citation type="submission" date="2020-07" db="EMBL/GenBank/DDBJ databases">
        <title>MOT database genomes.</title>
        <authorList>
            <person name="Joseph S."/>
            <person name="Aduse-Opoku J."/>
            <person name="Hashim A."/>
            <person name="Wade W."/>
            <person name="Curtis M."/>
        </authorList>
    </citation>
    <scope>NUCLEOTIDE SEQUENCE [LARGE SCALE GENOMIC DNA]</scope>
    <source>
        <strain evidence="7 8">WMus004</strain>
    </source>
</reference>
<dbReference type="Proteomes" id="UP000572528">
    <property type="component" value="Unassembled WGS sequence"/>
</dbReference>
<keyword evidence="5 6" id="KW-0233">DNA recombination</keyword>
<feature type="non-terminal residue" evidence="7">
    <location>
        <position position="1"/>
    </location>
</feature>
<dbReference type="RefSeq" id="WP_179901966.1">
    <property type="nucleotide sequence ID" value="NZ_JACBXV010000454.1"/>
</dbReference>